<feature type="compositionally biased region" description="Low complexity" evidence="1">
    <location>
        <begin position="150"/>
        <end position="168"/>
    </location>
</feature>
<feature type="region of interest" description="Disordered" evidence="1">
    <location>
        <begin position="135"/>
        <end position="179"/>
    </location>
</feature>
<keyword evidence="4" id="KW-1185">Reference proteome</keyword>
<proteinExistence type="predicted"/>
<feature type="chain" id="PRO_5007296380" description="Hydrophobin" evidence="2">
    <location>
        <begin position="32"/>
        <end position="179"/>
    </location>
</feature>
<sequence>MRSVRAPSWIALAQIAAAILAALSTYNLVHAQTQADDCRPFETLYRQTGKATPWTVGACCASIHLTCVSGRITAFYSLADGLTGSIPDLSGIRAFDAGPEQQQTHRPHPPAQHTHQTCERASACQSSVLVNDALCTGGAPPPAPTPAPNSSPSSPATKPSSSGTTAGTNDIKDLFIVNK</sequence>
<feature type="compositionally biased region" description="Pro residues" evidence="1">
    <location>
        <begin position="139"/>
        <end position="149"/>
    </location>
</feature>
<dbReference type="Proteomes" id="UP000070544">
    <property type="component" value="Unassembled WGS sequence"/>
</dbReference>
<evidence type="ECO:0000313" key="3">
    <source>
        <dbReference type="EMBL" id="KXS19675.1"/>
    </source>
</evidence>
<evidence type="ECO:0000313" key="4">
    <source>
        <dbReference type="Proteomes" id="UP000070544"/>
    </source>
</evidence>
<reference evidence="3 4" key="1">
    <citation type="journal article" date="2015" name="Genome Biol. Evol.">
        <title>Phylogenomic analyses indicate that early fungi evolved digesting cell walls of algal ancestors of land plants.</title>
        <authorList>
            <person name="Chang Y."/>
            <person name="Wang S."/>
            <person name="Sekimoto S."/>
            <person name="Aerts A.L."/>
            <person name="Choi C."/>
            <person name="Clum A."/>
            <person name="LaButti K.M."/>
            <person name="Lindquist E.A."/>
            <person name="Yee Ngan C."/>
            <person name="Ohm R.A."/>
            <person name="Salamov A.A."/>
            <person name="Grigoriev I.V."/>
            <person name="Spatafora J.W."/>
            <person name="Berbee M.L."/>
        </authorList>
    </citation>
    <scope>NUCLEOTIDE SEQUENCE [LARGE SCALE GENOMIC DNA]</scope>
    <source>
        <strain evidence="3 4">JEL478</strain>
    </source>
</reference>
<name>A0A139AT50_GONPJ</name>
<gene>
    <name evidence="3" type="ORF">M427DRAFT_28619</name>
</gene>
<dbReference type="EMBL" id="KQ965737">
    <property type="protein sequence ID" value="KXS19675.1"/>
    <property type="molecule type" value="Genomic_DNA"/>
</dbReference>
<feature type="signal peptide" evidence="2">
    <location>
        <begin position="1"/>
        <end position="31"/>
    </location>
</feature>
<organism evidence="3 4">
    <name type="scientific">Gonapodya prolifera (strain JEL478)</name>
    <name type="common">Monoblepharis prolifera</name>
    <dbReference type="NCBI Taxonomy" id="1344416"/>
    <lineage>
        <taxon>Eukaryota</taxon>
        <taxon>Fungi</taxon>
        <taxon>Fungi incertae sedis</taxon>
        <taxon>Chytridiomycota</taxon>
        <taxon>Chytridiomycota incertae sedis</taxon>
        <taxon>Monoblepharidomycetes</taxon>
        <taxon>Monoblepharidales</taxon>
        <taxon>Gonapodyaceae</taxon>
        <taxon>Gonapodya</taxon>
    </lineage>
</organism>
<evidence type="ECO:0000256" key="2">
    <source>
        <dbReference type="SAM" id="SignalP"/>
    </source>
</evidence>
<protein>
    <recommendedName>
        <fullName evidence="5">Hydrophobin</fullName>
    </recommendedName>
</protein>
<evidence type="ECO:0008006" key="5">
    <source>
        <dbReference type="Google" id="ProtNLM"/>
    </source>
</evidence>
<keyword evidence="2" id="KW-0732">Signal</keyword>
<accession>A0A139AT50</accession>
<dbReference type="AlphaFoldDB" id="A0A139AT50"/>
<evidence type="ECO:0000256" key="1">
    <source>
        <dbReference type="SAM" id="MobiDB-lite"/>
    </source>
</evidence>